<name>A0ABR3G3U1_9PEZI</name>
<dbReference type="Pfam" id="PF14355">
    <property type="entry name" value="Abi_C"/>
    <property type="match status" value="1"/>
</dbReference>
<dbReference type="Proteomes" id="UP001447188">
    <property type="component" value="Unassembled WGS sequence"/>
</dbReference>
<evidence type="ECO:0000313" key="4">
    <source>
        <dbReference type="EMBL" id="KAL0630589.1"/>
    </source>
</evidence>
<dbReference type="Pfam" id="PF18865">
    <property type="entry name" value="AbiJ_NTD5"/>
    <property type="match status" value="1"/>
</dbReference>
<evidence type="ECO:0000259" key="3">
    <source>
        <dbReference type="Pfam" id="PF18865"/>
    </source>
</evidence>
<feature type="domain" description="Abortive infection protein-like C-terminal" evidence="2">
    <location>
        <begin position="245"/>
        <end position="312"/>
    </location>
</feature>
<organism evidence="4 5">
    <name type="scientific">Discina gigas</name>
    <dbReference type="NCBI Taxonomy" id="1032678"/>
    <lineage>
        <taxon>Eukaryota</taxon>
        <taxon>Fungi</taxon>
        <taxon>Dikarya</taxon>
        <taxon>Ascomycota</taxon>
        <taxon>Pezizomycotina</taxon>
        <taxon>Pezizomycetes</taxon>
        <taxon>Pezizales</taxon>
        <taxon>Discinaceae</taxon>
        <taxon>Discina</taxon>
    </lineage>
</organism>
<feature type="domain" description="AbiJ N-terminal" evidence="3">
    <location>
        <begin position="74"/>
        <end position="153"/>
    </location>
</feature>
<protein>
    <recommendedName>
        <fullName evidence="6">Abortive infection protein-like C-terminal domain-containing protein</fullName>
    </recommendedName>
</protein>
<proteinExistence type="predicted"/>
<feature type="region of interest" description="Disordered" evidence="1">
    <location>
        <begin position="329"/>
        <end position="355"/>
    </location>
</feature>
<dbReference type="InterPro" id="IPR026001">
    <property type="entry name" value="Abi-like_C"/>
</dbReference>
<reference evidence="4 5" key="1">
    <citation type="submission" date="2024-02" db="EMBL/GenBank/DDBJ databases">
        <title>Discinaceae phylogenomics.</title>
        <authorList>
            <person name="Dirks A.C."/>
            <person name="James T.Y."/>
        </authorList>
    </citation>
    <scope>NUCLEOTIDE SEQUENCE [LARGE SCALE GENOMIC DNA]</scope>
    <source>
        <strain evidence="4 5">ACD0624</strain>
    </source>
</reference>
<feature type="compositionally biased region" description="Low complexity" evidence="1">
    <location>
        <begin position="333"/>
        <end position="355"/>
    </location>
</feature>
<evidence type="ECO:0000313" key="5">
    <source>
        <dbReference type="Proteomes" id="UP001447188"/>
    </source>
</evidence>
<evidence type="ECO:0000256" key="1">
    <source>
        <dbReference type="SAM" id="MobiDB-lite"/>
    </source>
</evidence>
<evidence type="ECO:0008006" key="6">
    <source>
        <dbReference type="Google" id="ProtNLM"/>
    </source>
</evidence>
<sequence length="355" mass="39151">MILEALRAERAQPEEHINLHRVRKHIDFSAIEGAELVAAIQQMITLGLLASGHHEGWESGTKNMSELDNLLEDDSLRKKAFVAYKKVLEVRYSESDWAEFGHEHNIPEISENTQMLRAAQYGNSDYGMCILHTLDFLYVSHLDALKALMSDDKLQRRMKQDWPEVHAAVHDIEPPHVKIVKPSPSKLEVVRIALRDAEDLLKGGGPSSAFDRLHTALHGYLKETCDKVGLSYGSLPNITELYKAIRTSHPAFAASGAHADAIKKVANGMASSLDGLNTLRNQASVAHPNEELLDEVDAALAVNATRTIFNYVAGKVVFTQWYLTNQPEGGGNAEASEAPAPTTPVATETEAQYNQ</sequence>
<dbReference type="EMBL" id="JBBBZM010000487">
    <property type="protein sequence ID" value="KAL0630589.1"/>
    <property type="molecule type" value="Genomic_DNA"/>
</dbReference>
<accession>A0ABR3G3U1</accession>
<evidence type="ECO:0000259" key="2">
    <source>
        <dbReference type="Pfam" id="PF14355"/>
    </source>
</evidence>
<dbReference type="InterPro" id="IPR040508">
    <property type="entry name" value="AbiJ_NTD5"/>
</dbReference>
<comment type="caution">
    <text evidence="4">The sequence shown here is derived from an EMBL/GenBank/DDBJ whole genome shotgun (WGS) entry which is preliminary data.</text>
</comment>
<keyword evidence="5" id="KW-1185">Reference proteome</keyword>
<gene>
    <name evidence="4" type="ORF">Q9L58_010564</name>
</gene>